<dbReference type="AlphaFoldDB" id="A0AAN7ZG84"/>
<accession>A0AAN7ZG84</accession>
<evidence type="ECO:0000256" key="2">
    <source>
        <dbReference type="ARBA" id="ARBA00022737"/>
    </source>
</evidence>
<dbReference type="InterPro" id="IPR001611">
    <property type="entry name" value="Leu-rich_rpt"/>
</dbReference>
<dbReference type="InterPro" id="IPR050333">
    <property type="entry name" value="SLRP"/>
</dbReference>
<dbReference type="PROSITE" id="PS51450">
    <property type="entry name" value="LRR"/>
    <property type="match status" value="1"/>
</dbReference>
<dbReference type="InterPro" id="IPR032675">
    <property type="entry name" value="LRR_dom_sf"/>
</dbReference>
<dbReference type="InterPro" id="IPR003591">
    <property type="entry name" value="Leu-rich_rpt_typical-subtyp"/>
</dbReference>
<keyword evidence="2" id="KW-0677">Repeat</keyword>
<dbReference type="SMART" id="SM00369">
    <property type="entry name" value="LRR_TYP"/>
    <property type="match status" value="1"/>
</dbReference>
<keyword evidence="4" id="KW-1185">Reference proteome</keyword>
<organism evidence="3 4">
    <name type="scientific">Pyrocoelia pectoralis</name>
    <dbReference type="NCBI Taxonomy" id="417401"/>
    <lineage>
        <taxon>Eukaryota</taxon>
        <taxon>Metazoa</taxon>
        <taxon>Ecdysozoa</taxon>
        <taxon>Arthropoda</taxon>
        <taxon>Hexapoda</taxon>
        <taxon>Insecta</taxon>
        <taxon>Pterygota</taxon>
        <taxon>Neoptera</taxon>
        <taxon>Endopterygota</taxon>
        <taxon>Coleoptera</taxon>
        <taxon>Polyphaga</taxon>
        <taxon>Elateriformia</taxon>
        <taxon>Elateroidea</taxon>
        <taxon>Lampyridae</taxon>
        <taxon>Lampyrinae</taxon>
        <taxon>Pyrocoelia</taxon>
    </lineage>
</organism>
<sequence length="253" mass="29939">MRWLWLPFVNKLRGTFYSELAELDCPDDCDCHYFRVNWVTDYSNSNLTEIPYNELSLNVYILDVNSNRITNVKPFPFHIKMRRLQLSDNLMTELKRESFSVLNYLIDSDFFPTNWIRIRSFNSNFHPVYIELYPIISRNHLQLRTSLSKELTHLGSLELNNCKLLSSSLLFSNITYTDFTELQFSNLLHIPKLRLLLPKQLSRLLKLDLSNCNLTSLPSEAFFCTRNITHLILTRNKFKAPDFLFLRFLPSPK</sequence>
<dbReference type="Gene3D" id="3.80.10.10">
    <property type="entry name" value="Ribonuclease Inhibitor"/>
    <property type="match status" value="2"/>
</dbReference>
<protein>
    <submittedName>
        <fullName evidence="3">Uncharacterized protein</fullName>
    </submittedName>
</protein>
<gene>
    <name evidence="3" type="ORF">RI129_011858</name>
</gene>
<dbReference type="EMBL" id="JAVRBK010000009">
    <property type="protein sequence ID" value="KAK5639366.1"/>
    <property type="molecule type" value="Genomic_DNA"/>
</dbReference>
<dbReference type="Proteomes" id="UP001329430">
    <property type="component" value="Chromosome 9"/>
</dbReference>
<reference evidence="3 4" key="1">
    <citation type="journal article" date="2024" name="Insects">
        <title>An Improved Chromosome-Level Genome Assembly of the Firefly Pyrocoelia pectoralis.</title>
        <authorList>
            <person name="Fu X."/>
            <person name="Meyer-Rochow V.B."/>
            <person name="Ballantyne L."/>
            <person name="Zhu X."/>
        </authorList>
    </citation>
    <scope>NUCLEOTIDE SEQUENCE [LARGE SCALE GENOMIC DNA]</scope>
    <source>
        <strain evidence="3">XCY_ONT2</strain>
    </source>
</reference>
<proteinExistence type="predicted"/>
<evidence type="ECO:0000313" key="4">
    <source>
        <dbReference type="Proteomes" id="UP001329430"/>
    </source>
</evidence>
<dbReference type="PANTHER" id="PTHR45712">
    <property type="entry name" value="AGAP008170-PA"/>
    <property type="match status" value="1"/>
</dbReference>
<name>A0AAN7ZG84_9COLE</name>
<keyword evidence="1" id="KW-0433">Leucine-rich repeat</keyword>
<comment type="caution">
    <text evidence="3">The sequence shown here is derived from an EMBL/GenBank/DDBJ whole genome shotgun (WGS) entry which is preliminary data.</text>
</comment>
<evidence type="ECO:0000313" key="3">
    <source>
        <dbReference type="EMBL" id="KAK5639366.1"/>
    </source>
</evidence>
<evidence type="ECO:0000256" key="1">
    <source>
        <dbReference type="ARBA" id="ARBA00022614"/>
    </source>
</evidence>
<dbReference type="SUPFAM" id="SSF52058">
    <property type="entry name" value="L domain-like"/>
    <property type="match status" value="1"/>
</dbReference>
<dbReference type="PANTHER" id="PTHR45712:SF22">
    <property type="entry name" value="INSULIN-LIKE GROWTH FACTOR-BINDING PROTEIN COMPLEX ACID LABILE SUBUNIT"/>
    <property type="match status" value="1"/>
</dbReference>